<dbReference type="EMBL" id="UZAN01040389">
    <property type="protein sequence ID" value="VDP69495.1"/>
    <property type="molecule type" value="Genomic_DNA"/>
</dbReference>
<sequence>MMFNSKATLMLVVTQMILLHSTVCIVDARSITVPEDNINSVVDEQLRYPFVAEIDVPFRSAYSEAAKRAVRLMRLG</sequence>
<dbReference type="Proteomes" id="UP000272942">
    <property type="component" value="Unassembled WGS sequence"/>
</dbReference>
<reference evidence="2 3" key="2">
    <citation type="submission" date="2018-11" db="EMBL/GenBank/DDBJ databases">
        <authorList>
            <consortium name="Pathogen Informatics"/>
        </authorList>
    </citation>
    <scope>NUCLEOTIDE SEQUENCE [LARGE SCALE GENOMIC DNA]</scope>
    <source>
        <strain evidence="2 3">Egypt</strain>
    </source>
</reference>
<protein>
    <submittedName>
        <fullName evidence="4">Secreted protein</fullName>
    </submittedName>
</protein>
<feature type="signal peptide" evidence="1">
    <location>
        <begin position="1"/>
        <end position="28"/>
    </location>
</feature>
<reference evidence="4" key="1">
    <citation type="submission" date="2016-06" db="UniProtKB">
        <authorList>
            <consortium name="WormBaseParasite"/>
        </authorList>
    </citation>
    <scope>IDENTIFICATION</scope>
</reference>
<evidence type="ECO:0000313" key="3">
    <source>
        <dbReference type="Proteomes" id="UP000272942"/>
    </source>
</evidence>
<evidence type="ECO:0000313" key="2">
    <source>
        <dbReference type="EMBL" id="VDP69495.1"/>
    </source>
</evidence>
<gene>
    <name evidence="2" type="ORF">ECPE_LOCUS3429</name>
</gene>
<keyword evidence="1" id="KW-0732">Signal</keyword>
<dbReference type="WBParaSite" id="ECPE_0000343201-mRNA-1">
    <property type="protein sequence ID" value="ECPE_0000343201-mRNA-1"/>
    <property type="gene ID" value="ECPE_0000343201"/>
</dbReference>
<dbReference type="OrthoDB" id="10525473at2759"/>
<feature type="chain" id="PRO_5043137913" evidence="1">
    <location>
        <begin position="29"/>
        <end position="76"/>
    </location>
</feature>
<proteinExistence type="predicted"/>
<keyword evidence="3" id="KW-1185">Reference proteome</keyword>
<name>A0A183A8Z4_9TREM</name>
<evidence type="ECO:0000313" key="4">
    <source>
        <dbReference type="WBParaSite" id="ECPE_0000343201-mRNA-1"/>
    </source>
</evidence>
<accession>A0A183A8Z4</accession>
<organism evidence="4">
    <name type="scientific">Echinostoma caproni</name>
    <dbReference type="NCBI Taxonomy" id="27848"/>
    <lineage>
        <taxon>Eukaryota</taxon>
        <taxon>Metazoa</taxon>
        <taxon>Spiralia</taxon>
        <taxon>Lophotrochozoa</taxon>
        <taxon>Platyhelminthes</taxon>
        <taxon>Trematoda</taxon>
        <taxon>Digenea</taxon>
        <taxon>Plagiorchiida</taxon>
        <taxon>Echinostomata</taxon>
        <taxon>Echinostomatoidea</taxon>
        <taxon>Echinostomatidae</taxon>
        <taxon>Echinostoma</taxon>
    </lineage>
</organism>
<dbReference type="AlphaFoldDB" id="A0A183A8Z4"/>
<evidence type="ECO:0000256" key="1">
    <source>
        <dbReference type="SAM" id="SignalP"/>
    </source>
</evidence>